<keyword evidence="3" id="KW-1185">Reference proteome</keyword>
<dbReference type="RefSeq" id="WP_319954029.1">
    <property type="nucleotide sequence ID" value="NZ_JAXAVX010000004.1"/>
</dbReference>
<feature type="region of interest" description="Disordered" evidence="1">
    <location>
        <begin position="88"/>
        <end position="176"/>
    </location>
</feature>
<reference evidence="2 3" key="1">
    <citation type="submission" date="2023-11" db="EMBL/GenBank/DDBJ databases">
        <authorList>
            <person name="Xu M."/>
            <person name="Jiang T."/>
        </authorList>
    </citation>
    <scope>NUCLEOTIDE SEQUENCE [LARGE SCALE GENOMIC DNA]</scope>
    <source>
        <strain evidence="2 3">SD</strain>
    </source>
</reference>
<organism evidence="2 3">
    <name type="scientific">Patulibacter brassicae</name>
    <dbReference type="NCBI Taxonomy" id="1705717"/>
    <lineage>
        <taxon>Bacteria</taxon>
        <taxon>Bacillati</taxon>
        <taxon>Actinomycetota</taxon>
        <taxon>Thermoleophilia</taxon>
        <taxon>Solirubrobacterales</taxon>
        <taxon>Patulibacteraceae</taxon>
        <taxon>Patulibacter</taxon>
    </lineage>
</organism>
<evidence type="ECO:0000313" key="3">
    <source>
        <dbReference type="Proteomes" id="UP001277761"/>
    </source>
</evidence>
<accession>A0ABU4VJK1</accession>
<evidence type="ECO:0000313" key="2">
    <source>
        <dbReference type="EMBL" id="MDX8151874.1"/>
    </source>
</evidence>
<dbReference type="Proteomes" id="UP001277761">
    <property type="component" value="Unassembled WGS sequence"/>
</dbReference>
<comment type="caution">
    <text evidence="2">The sequence shown here is derived from an EMBL/GenBank/DDBJ whole genome shotgun (WGS) entry which is preliminary data.</text>
</comment>
<protein>
    <submittedName>
        <fullName evidence="2">Uncharacterized protein</fullName>
    </submittedName>
</protein>
<proteinExistence type="predicted"/>
<sequence length="176" mass="19069">MSTDLRWSADAVAQLTAARRPTASDFRATLASFDRLHHESGADRRLTTEQTTIARAVLAMLLRAARRSERQPRRRDLIDAIHTPRYRRWSRSRAVTTAPAQRHAVRPGRSGTTRPAPRTAGRRASCGNGNGGSSSSGRTPGDPDPAPSGVHGTRRPAVLTVPRPTAPNRAIEGSAR</sequence>
<name>A0ABU4VJK1_9ACTN</name>
<dbReference type="EMBL" id="JAXAVX010000004">
    <property type="protein sequence ID" value="MDX8151874.1"/>
    <property type="molecule type" value="Genomic_DNA"/>
</dbReference>
<evidence type="ECO:0000256" key="1">
    <source>
        <dbReference type="SAM" id="MobiDB-lite"/>
    </source>
</evidence>
<feature type="compositionally biased region" description="Low complexity" evidence="1">
    <location>
        <begin position="111"/>
        <end position="127"/>
    </location>
</feature>
<gene>
    <name evidence="2" type="ORF">SK069_09740</name>
</gene>